<dbReference type="OrthoDB" id="9814966at2"/>
<accession>A0A0R3L6S2</accession>
<dbReference type="InterPro" id="IPR006311">
    <property type="entry name" value="TAT_signal"/>
</dbReference>
<dbReference type="Gene3D" id="3.40.50.1820">
    <property type="entry name" value="alpha/beta hydrolase"/>
    <property type="match status" value="1"/>
</dbReference>
<protein>
    <recommendedName>
        <fullName evidence="1">AB hydrolase-1 domain-containing protein</fullName>
    </recommendedName>
</protein>
<dbReference type="Pfam" id="PF12697">
    <property type="entry name" value="Abhydrolase_6"/>
    <property type="match status" value="1"/>
</dbReference>
<dbReference type="RefSeq" id="WP_057837656.1">
    <property type="nucleotide sequence ID" value="NZ_LLXZ01000141.1"/>
</dbReference>
<reference evidence="2 3" key="1">
    <citation type="submission" date="2014-03" db="EMBL/GenBank/DDBJ databases">
        <title>Bradyrhizobium valentinum sp. nov., isolated from effective nodules of Lupinus mariae-josephae, a lupine endemic of basic-lime soils in Eastern Spain.</title>
        <authorList>
            <person name="Duran D."/>
            <person name="Rey L."/>
            <person name="Navarro A."/>
            <person name="Busquets A."/>
            <person name="Imperial J."/>
            <person name="Ruiz-Argueso T."/>
        </authorList>
    </citation>
    <scope>NUCLEOTIDE SEQUENCE [LARGE SCALE GENOMIC DNA]</scope>
    <source>
        <strain evidence="2 3">PAC68</strain>
    </source>
</reference>
<dbReference type="PANTHER" id="PTHR10992">
    <property type="entry name" value="METHYLESTERASE FAMILY MEMBER"/>
    <property type="match status" value="1"/>
</dbReference>
<dbReference type="SUPFAM" id="SSF53474">
    <property type="entry name" value="alpha/beta-Hydrolases"/>
    <property type="match status" value="1"/>
</dbReference>
<dbReference type="AlphaFoldDB" id="A0A0R3L6S2"/>
<dbReference type="PANTHER" id="PTHR10992:SF1086">
    <property type="entry name" value="AB HYDROLASE-1 DOMAIN-CONTAINING PROTEIN"/>
    <property type="match status" value="1"/>
</dbReference>
<dbReference type="PROSITE" id="PS51318">
    <property type="entry name" value="TAT"/>
    <property type="match status" value="1"/>
</dbReference>
<organism evidence="2 3">
    <name type="scientific">Bradyrhizobium jicamae</name>
    <dbReference type="NCBI Taxonomy" id="280332"/>
    <lineage>
        <taxon>Bacteria</taxon>
        <taxon>Pseudomonadati</taxon>
        <taxon>Pseudomonadota</taxon>
        <taxon>Alphaproteobacteria</taxon>
        <taxon>Hyphomicrobiales</taxon>
        <taxon>Nitrobacteraceae</taxon>
        <taxon>Bradyrhizobium</taxon>
    </lineage>
</organism>
<feature type="domain" description="AB hydrolase-1" evidence="1">
    <location>
        <begin position="45"/>
        <end position="277"/>
    </location>
</feature>
<dbReference type="PRINTS" id="PR00111">
    <property type="entry name" value="ABHYDROLASE"/>
</dbReference>
<gene>
    <name evidence="2" type="ORF">CQ12_12485</name>
</gene>
<dbReference type="GO" id="GO:0080032">
    <property type="term" value="F:methyl jasmonate esterase activity"/>
    <property type="evidence" value="ECO:0007669"/>
    <property type="project" value="TreeGrafter"/>
</dbReference>
<proteinExistence type="predicted"/>
<dbReference type="InterPro" id="IPR045889">
    <property type="entry name" value="MES/HNL"/>
</dbReference>
<evidence type="ECO:0000259" key="1">
    <source>
        <dbReference type="Pfam" id="PF12697"/>
    </source>
</evidence>
<sequence length="284" mass="31392">MGQRSDAGLSRREALAAIGGAAIAAVATSGISNAQSQEGRKMIYVLIHPAWFGGWCWKKVTPLLRARGHEVFAPTLTGLGERAHLARPEVGLEMHVRDIVNVIEYEGLRNVILVGNSSGGMVMTGVADHMPERIAHLVFLDAFVPSDGQSMLDVIAPDRRPALEALVQKEGDGWLLPRFAPPPWKQLVTETWQVTEDADIDWMLPRLRPTPFGHFKEPVKRRNPAAEKLPRTYIRTQWSHPGLDRYARAASETAGWQSRQIASSHLPYITHPNELASLLLEVAG</sequence>
<evidence type="ECO:0000313" key="2">
    <source>
        <dbReference type="EMBL" id="KRR03644.1"/>
    </source>
</evidence>
<evidence type="ECO:0000313" key="3">
    <source>
        <dbReference type="Proteomes" id="UP000050863"/>
    </source>
</evidence>
<dbReference type="InterPro" id="IPR029058">
    <property type="entry name" value="AB_hydrolase_fold"/>
</dbReference>
<dbReference type="STRING" id="280332.CQ12_12485"/>
<comment type="caution">
    <text evidence="2">The sequence shown here is derived from an EMBL/GenBank/DDBJ whole genome shotgun (WGS) entry which is preliminary data.</text>
</comment>
<name>A0A0R3L6S2_9BRAD</name>
<dbReference type="EMBL" id="LLXZ01000141">
    <property type="protein sequence ID" value="KRR03644.1"/>
    <property type="molecule type" value="Genomic_DNA"/>
</dbReference>
<dbReference type="GO" id="GO:0080030">
    <property type="term" value="F:methyl indole-3-acetate esterase activity"/>
    <property type="evidence" value="ECO:0007669"/>
    <property type="project" value="TreeGrafter"/>
</dbReference>
<keyword evidence="3" id="KW-1185">Reference proteome</keyword>
<dbReference type="Proteomes" id="UP000050863">
    <property type="component" value="Unassembled WGS sequence"/>
</dbReference>
<dbReference type="InterPro" id="IPR000073">
    <property type="entry name" value="AB_hydrolase_1"/>
</dbReference>